<protein>
    <submittedName>
        <fullName evidence="1">Mu-like prophage major head subunit gpT</fullName>
    </submittedName>
</protein>
<name>A0A1I1QD90_9HYPH</name>
<reference evidence="1 2" key="1">
    <citation type="submission" date="2016-10" db="EMBL/GenBank/DDBJ databases">
        <authorList>
            <person name="de Groot N.N."/>
        </authorList>
    </citation>
    <scope>NUCLEOTIDE SEQUENCE [LARGE SCALE GENOMIC DNA]</scope>
    <source>
        <strain evidence="1 2">CGMCC 1.10210</strain>
    </source>
</reference>
<evidence type="ECO:0000313" key="2">
    <source>
        <dbReference type="Proteomes" id="UP000182258"/>
    </source>
</evidence>
<accession>A0A1I1QD90</accession>
<sequence>MGDGKAVFHVDHRNLAATGSALSVTSLSAARLATRQQVDANGDLVSIVAKFLIVPAALETAAEQLLATITATTANDVNPFGGKLELVVEPRLKSATAWYLSADPQQYPSLEYAHLEGEEAPRLDQRVGFSIDGMEFKVALDFGAAITDFRGLYKNPGL</sequence>
<proteinExistence type="predicted"/>
<dbReference type="Pfam" id="PF25209">
    <property type="entry name" value="Phage_capsid_4"/>
    <property type="match status" value="1"/>
</dbReference>
<gene>
    <name evidence="1" type="ORF">SAMN04488059_1266</name>
</gene>
<dbReference type="EMBL" id="FOMB01000026">
    <property type="protein sequence ID" value="SFD17788.1"/>
    <property type="molecule type" value="Genomic_DNA"/>
</dbReference>
<dbReference type="AlphaFoldDB" id="A0A1I1QD90"/>
<dbReference type="Proteomes" id="UP000182258">
    <property type="component" value="Unassembled WGS sequence"/>
</dbReference>
<dbReference type="STRING" id="728005.SAMN04488059_1266"/>
<evidence type="ECO:0000313" key="1">
    <source>
        <dbReference type="EMBL" id="SFD17788.1"/>
    </source>
</evidence>
<organism evidence="1 2">
    <name type="scientific">Devosia psychrophila</name>
    <dbReference type="NCBI Taxonomy" id="728005"/>
    <lineage>
        <taxon>Bacteria</taxon>
        <taxon>Pseudomonadati</taxon>
        <taxon>Pseudomonadota</taxon>
        <taxon>Alphaproteobacteria</taxon>
        <taxon>Hyphomicrobiales</taxon>
        <taxon>Devosiaceae</taxon>
        <taxon>Devosia</taxon>
    </lineage>
</organism>